<evidence type="ECO:0000313" key="7">
    <source>
        <dbReference type="Proteomes" id="UP000297407"/>
    </source>
</evidence>
<evidence type="ECO:0000256" key="3">
    <source>
        <dbReference type="ARBA" id="ARBA00023163"/>
    </source>
</evidence>
<dbReference type="SUPFAM" id="SSF51206">
    <property type="entry name" value="cAMP-binding domain-like"/>
    <property type="match status" value="1"/>
</dbReference>
<dbReference type="PANTHER" id="PTHR24567:SF28">
    <property type="entry name" value="LISTERIOLYSIN REGULATORY PROTEIN"/>
    <property type="match status" value="1"/>
</dbReference>
<dbReference type="InterPro" id="IPR050397">
    <property type="entry name" value="Env_Response_Regulators"/>
</dbReference>
<dbReference type="EMBL" id="SRLH01000003">
    <property type="protein sequence ID" value="TGD58439.1"/>
    <property type="molecule type" value="Genomic_DNA"/>
</dbReference>
<dbReference type="PROSITE" id="PS50042">
    <property type="entry name" value="CNMP_BINDING_3"/>
    <property type="match status" value="1"/>
</dbReference>
<dbReference type="CDD" id="cd00092">
    <property type="entry name" value="HTH_CRP"/>
    <property type="match status" value="1"/>
</dbReference>
<dbReference type="SMART" id="SM00419">
    <property type="entry name" value="HTH_CRP"/>
    <property type="match status" value="1"/>
</dbReference>
<dbReference type="Pfam" id="PF13545">
    <property type="entry name" value="HTH_Crp_2"/>
    <property type="match status" value="1"/>
</dbReference>
<accession>A0A4Z0L8V5</accession>
<dbReference type="OrthoDB" id="667966at2"/>
<proteinExistence type="predicted"/>
<dbReference type="InterPro" id="IPR036390">
    <property type="entry name" value="WH_DNA-bd_sf"/>
</dbReference>
<name>A0A4Z0L8V5_9FLAO</name>
<keyword evidence="3" id="KW-0804">Transcription</keyword>
<feature type="domain" description="Cyclic nucleotide-binding" evidence="4">
    <location>
        <begin position="15"/>
        <end position="116"/>
    </location>
</feature>
<dbReference type="InterPro" id="IPR012318">
    <property type="entry name" value="HTH_CRP"/>
</dbReference>
<dbReference type="InterPro" id="IPR014710">
    <property type="entry name" value="RmlC-like_jellyroll"/>
</dbReference>
<evidence type="ECO:0000256" key="1">
    <source>
        <dbReference type="ARBA" id="ARBA00023015"/>
    </source>
</evidence>
<evidence type="ECO:0000256" key="2">
    <source>
        <dbReference type="ARBA" id="ARBA00023125"/>
    </source>
</evidence>
<dbReference type="Proteomes" id="UP000297407">
    <property type="component" value="Unassembled WGS sequence"/>
</dbReference>
<dbReference type="AlphaFoldDB" id="A0A4Z0L8V5"/>
<keyword evidence="2" id="KW-0238">DNA-binding</keyword>
<dbReference type="Gene3D" id="2.60.120.10">
    <property type="entry name" value="Jelly Rolls"/>
    <property type="match status" value="1"/>
</dbReference>
<dbReference type="InterPro" id="IPR000595">
    <property type="entry name" value="cNMP-bd_dom"/>
</dbReference>
<dbReference type="GO" id="GO:0005829">
    <property type="term" value="C:cytosol"/>
    <property type="evidence" value="ECO:0007669"/>
    <property type="project" value="TreeGrafter"/>
</dbReference>
<evidence type="ECO:0000313" key="6">
    <source>
        <dbReference type="EMBL" id="TGD58439.1"/>
    </source>
</evidence>
<dbReference type="CDD" id="cd00038">
    <property type="entry name" value="CAP_ED"/>
    <property type="match status" value="1"/>
</dbReference>
<protein>
    <submittedName>
        <fullName evidence="6">Crp/Fnr family transcriptional regulator</fullName>
    </submittedName>
</protein>
<dbReference type="PANTHER" id="PTHR24567">
    <property type="entry name" value="CRP FAMILY TRANSCRIPTIONAL REGULATORY PROTEIN"/>
    <property type="match status" value="1"/>
</dbReference>
<dbReference type="Pfam" id="PF00027">
    <property type="entry name" value="cNMP_binding"/>
    <property type="match status" value="1"/>
</dbReference>
<organism evidence="6 7">
    <name type="scientific">Flavobacterium humi</name>
    <dbReference type="NCBI Taxonomy" id="2562683"/>
    <lineage>
        <taxon>Bacteria</taxon>
        <taxon>Pseudomonadati</taxon>
        <taxon>Bacteroidota</taxon>
        <taxon>Flavobacteriia</taxon>
        <taxon>Flavobacteriales</taxon>
        <taxon>Flavobacteriaceae</taxon>
        <taxon>Flavobacterium</taxon>
    </lineage>
</organism>
<feature type="domain" description="HTH crp-type" evidence="5">
    <location>
        <begin position="130"/>
        <end position="198"/>
    </location>
</feature>
<dbReference type="SMART" id="SM00100">
    <property type="entry name" value="cNMP"/>
    <property type="match status" value="1"/>
</dbReference>
<evidence type="ECO:0000259" key="4">
    <source>
        <dbReference type="PROSITE" id="PS50042"/>
    </source>
</evidence>
<dbReference type="PROSITE" id="PS51063">
    <property type="entry name" value="HTH_CRP_2"/>
    <property type="match status" value="1"/>
</dbReference>
<comment type="caution">
    <text evidence="6">The sequence shown here is derived from an EMBL/GenBank/DDBJ whole genome shotgun (WGS) entry which is preliminary data.</text>
</comment>
<keyword evidence="1" id="KW-0805">Transcription regulation</keyword>
<evidence type="ECO:0000259" key="5">
    <source>
        <dbReference type="PROSITE" id="PS51063"/>
    </source>
</evidence>
<reference evidence="6 7" key="1">
    <citation type="submission" date="2019-04" db="EMBL/GenBank/DDBJ databases">
        <title>Flavobacterium sp. strain DS2-A Genome sequencing and assembly.</title>
        <authorList>
            <person name="Kim I."/>
        </authorList>
    </citation>
    <scope>NUCLEOTIDE SEQUENCE [LARGE SCALE GENOMIC DNA]</scope>
    <source>
        <strain evidence="6 7">DS2-A</strain>
    </source>
</reference>
<sequence length="198" mass="22724">MITEKLLESYQAARKKYNKGETIFEEGNFPAHYYQIVSGEVKMCNFNDDGKEFVQGFFHDGQSFGEPPLFLERVYPANAIAVTDCEILLVPKTAFLSLIRENAQVSLAIIENLAQRLHYKSVMAAEISSQEPEHRLLKLMDYSITFFKIEKGKDGHRIDLTRQQMADLTGLRVETVIRAIKSMEKKGEIQIIGRKVYR</sequence>
<dbReference type="SUPFAM" id="SSF46785">
    <property type="entry name" value="Winged helix' DNA-binding domain"/>
    <property type="match status" value="1"/>
</dbReference>
<dbReference type="GO" id="GO:0003700">
    <property type="term" value="F:DNA-binding transcription factor activity"/>
    <property type="evidence" value="ECO:0007669"/>
    <property type="project" value="TreeGrafter"/>
</dbReference>
<keyword evidence="7" id="KW-1185">Reference proteome</keyword>
<gene>
    <name evidence="6" type="ORF">E4635_05875</name>
</gene>
<dbReference type="InterPro" id="IPR018490">
    <property type="entry name" value="cNMP-bd_dom_sf"/>
</dbReference>
<dbReference type="RefSeq" id="WP_135525699.1">
    <property type="nucleotide sequence ID" value="NZ_SRLH01000003.1"/>
</dbReference>
<dbReference type="GO" id="GO:0003677">
    <property type="term" value="F:DNA binding"/>
    <property type="evidence" value="ECO:0007669"/>
    <property type="project" value="UniProtKB-KW"/>
</dbReference>
<dbReference type="PRINTS" id="PR00034">
    <property type="entry name" value="HTHCRP"/>
</dbReference>